<dbReference type="Proteomes" id="UP000190037">
    <property type="component" value="Unassembled WGS sequence"/>
</dbReference>
<accession>A0A1T3NSI6</accession>
<organism evidence="1 2">
    <name type="scientific">Embleya scabrispora</name>
    <dbReference type="NCBI Taxonomy" id="159449"/>
    <lineage>
        <taxon>Bacteria</taxon>
        <taxon>Bacillati</taxon>
        <taxon>Actinomycetota</taxon>
        <taxon>Actinomycetes</taxon>
        <taxon>Kitasatosporales</taxon>
        <taxon>Streptomycetaceae</taxon>
        <taxon>Embleya</taxon>
    </lineage>
</organism>
<dbReference type="STRING" id="159449.B4N89_01095"/>
<dbReference type="EMBL" id="MWQN01000001">
    <property type="protein sequence ID" value="OPC79724.1"/>
    <property type="molecule type" value="Genomic_DNA"/>
</dbReference>
<name>A0A1T3NSI6_9ACTN</name>
<evidence type="ECO:0000313" key="2">
    <source>
        <dbReference type="Proteomes" id="UP000190037"/>
    </source>
</evidence>
<gene>
    <name evidence="1" type="ORF">B4N89_01095</name>
</gene>
<comment type="caution">
    <text evidence="1">The sequence shown here is derived from an EMBL/GenBank/DDBJ whole genome shotgun (WGS) entry which is preliminary data.</text>
</comment>
<dbReference type="Pfam" id="PF06348">
    <property type="entry name" value="DUF1059"/>
    <property type="match status" value="1"/>
</dbReference>
<evidence type="ECO:0000313" key="1">
    <source>
        <dbReference type="EMBL" id="OPC79724.1"/>
    </source>
</evidence>
<dbReference type="RefSeq" id="WP_078973989.1">
    <property type="nucleotide sequence ID" value="NZ_MWQN01000001.1"/>
</dbReference>
<protein>
    <submittedName>
        <fullName evidence="1">DUF1059 domain-containing protein</fullName>
    </submittedName>
</protein>
<dbReference type="AlphaFoldDB" id="A0A1T3NSI6"/>
<dbReference type="InterPro" id="IPR009409">
    <property type="entry name" value="DUF1059"/>
</dbReference>
<sequence length="62" mass="6929">MRKVVDCRDFPSESNCTLTIAGKEEEVVVAAAQHAQAVHGHTDNPELREEIRKSLKDEEPGR</sequence>
<reference evidence="1 2" key="1">
    <citation type="submission" date="2017-03" db="EMBL/GenBank/DDBJ databases">
        <title>Draft genome sequence of Streptomyces scabrisporus NF3, endophyte isolated from Amphipterygium adstringens.</title>
        <authorList>
            <person name="Vazquez M."/>
            <person name="Ceapa C.D."/>
            <person name="Rodriguez Luna D."/>
            <person name="Sanchez Esquivel S."/>
        </authorList>
    </citation>
    <scope>NUCLEOTIDE SEQUENCE [LARGE SCALE GENOMIC DNA]</scope>
    <source>
        <strain evidence="1 2">NF3</strain>
    </source>
</reference>
<proteinExistence type="predicted"/>
<keyword evidence="2" id="KW-1185">Reference proteome</keyword>